<dbReference type="RefSeq" id="WP_140505416.1">
    <property type="nucleotide sequence ID" value="NZ_RCZH01000004.1"/>
</dbReference>
<dbReference type="InterPro" id="IPR026341">
    <property type="entry name" value="T9SS_type_B"/>
</dbReference>
<evidence type="ECO:0000256" key="1">
    <source>
        <dbReference type="SAM" id="SignalP"/>
    </source>
</evidence>
<dbReference type="InterPro" id="IPR049804">
    <property type="entry name" value="Choice_anch_L"/>
</dbReference>
<accession>A0A502EX64</accession>
<dbReference type="Pfam" id="PF13585">
    <property type="entry name" value="CHU_C"/>
    <property type="match status" value="1"/>
</dbReference>
<dbReference type="OrthoDB" id="9765926at2"/>
<proteinExistence type="predicted"/>
<dbReference type="PROSITE" id="PS51257">
    <property type="entry name" value="PROKAR_LIPOPROTEIN"/>
    <property type="match status" value="1"/>
</dbReference>
<keyword evidence="3" id="KW-1185">Reference proteome</keyword>
<organism evidence="2 3">
    <name type="scientific">Flavobacterium pectinovorum</name>
    <dbReference type="NCBI Taxonomy" id="29533"/>
    <lineage>
        <taxon>Bacteria</taxon>
        <taxon>Pseudomonadati</taxon>
        <taxon>Bacteroidota</taxon>
        <taxon>Flavobacteriia</taxon>
        <taxon>Flavobacteriales</taxon>
        <taxon>Flavobacteriaceae</taxon>
        <taxon>Flavobacterium</taxon>
    </lineage>
</organism>
<dbReference type="NCBIfam" id="NF038133">
    <property type="entry name" value="choice_anch_L"/>
    <property type="match status" value="1"/>
</dbReference>
<dbReference type="NCBIfam" id="TIGR04131">
    <property type="entry name" value="Bac_Flav_CTERM"/>
    <property type="match status" value="1"/>
</dbReference>
<evidence type="ECO:0000313" key="2">
    <source>
        <dbReference type="EMBL" id="TPG42147.1"/>
    </source>
</evidence>
<dbReference type="Proteomes" id="UP000319700">
    <property type="component" value="Unassembled WGS sequence"/>
</dbReference>
<feature type="signal peptide" evidence="1">
    <location>
        <begin position="1"/>
        <end position="22"/>
    </location>
</feature>
<reference evidence="2 3" key="1">
    <citation type="journal article" date="2019" name="Environ. Microbiol.">
        <title>Species interactions and distinct microbial communities in high Arctic permafrost affected cryosols are associated with the CH4 and CO2 gas fluxes.</title>
        <authorList>
            <person name="Altshuler I."/>
            <person name="Hamel J."/>
            <person name="Turney S."/>
            <person name="Magnuson E."/>
            <person name="Levesque R."/>
            <person name="Greer C."/>
            <person name="Whyte L.G."/>
        </authorList>
    </citation>
    <scope>NUCLEOTIDE SEQUENCE [LARGE SCALE GENOMIC DNA]</scope>
    <source>
        <strain evidence="2 3">42</strain>
    </source>
</reference>
<gene>
    <name evidence="2" type="ORF">EAH81_07455</name>
</gene>
<dbReference type="Gene3D" id="2.60.40.10">
    <property type="entry name" value="Immunoglobulins"/>
    <property type="match status" value="1"/>
</dbReference>
<sequence>MNRYICLLLVLFLSCLSSKINAQYISINDQKTPQELIDNILVNSSCVSISNTTGSGDTFTPGQNSFAYFNANGSSFPFSEGVVLTTSTSRNAIGPFFTSIGGGSTNWIGDTDLNQILGINSINATSLEFDFVPLTDFLSFNYIFASNEYQYFFPCQYSDGFAFLIKEAGTSDPYQNLAVLPNTTEPVSSTKVRPKIEPGKTPNGDTYDGCDAVNENYFKGLNSASSPINYAGQVIEMNAQTKVVAGKKYHIKLVIADDDNQYYDSAVFLEAGSFSSKIDFGPDQTSLNNDPVCYGQPIILDTKLASTYDYKWYKDGVLINGANGPKYTPTQSGTYKVVATLTPSICVLTGQITLEFAAEILSTDTSLIQCDDNTDGINVFDLTKVDNIVKNNVSEIANKGYYEQLADAQNKTNPILTPEKYTNKTPNQIVFARIENKYGCYKTAEVTLQISASTIPTQNPIATCDQDDKQDGFYQFDLAAEVTPQVLTGLPNGLVPYYYLTQNDALTDTNRLPNLFKNTTAFNQTIYVRIINGPDCYGITTVPLVVNTFDPPNFQDESKILCKGDDIILAVATGFSSYLWNTGSDQNQIDVDVAGDYSVTVKDANGCEKTKKFKLIGSEPAIITNVVVKDFSGADNSVSIEYTGTGNYEFSIDRIAYQDSPTFTKVTPGIYNAVARDKNGCGISNTFLFYVLDYPRFFTPNGDGFNDLWFVKDFDQLPPYKVSIFDRYGKLLKQMDQNSAGWNGTYSGQQLPSDDYWFTLILENGTGIKGHFSLKR</sequence>
<keyword evidence="1" id="KW-0732">Signal</keyword>
<dbReference type="InterPro" id="IPR013783">
    <property type="entry name" value="Ig-like_fold"/>
</dbReference>
<dbReference type="AlphaFoldDB" id="A0A502EX64"/>
<name>A0A502EX64_9FLAO</name>
<dbReference type="EMBL" id="RCZH01000004">
    <property type="protein sequence ID" value="TPG42147.1"/>
    <property type="molecule type" value="Genomic_DNA"/>
</dbReference>
<evidence type="ECO:0000313" key="3">
    <source>
        <dbReference type="Proteomes" id="UP000319700"/>
    </source>
</evidence>
<comment type="caution">
    <text evidence="2">The sequence shown here is derived from an EMBL/GenBank/DDBJ whole genome shotgun (WGS) entry which is preliminary data.</text>
</comment>
<feature type="chain" id="PRO_5021446141" evidence="1">
    <location>
        <begin position="23"/>
        <end position="776"/>
    </location>
</feature>
<protein>
    <submittedName>
        <fullName evidence="2">Gliding motility-associated C-terminal domain-containing protein</fullName>
    </submittedName>
</protein>